<dbReference type="PANTHER" id="PTHR33376">
    <property type="match status" value="1"/>
</dbReference>
<comment type="subcellular location">
    <subcellularLocation>
        <location evidence="1">Periplasm</location>
    </subcellularLocation>
</comment>
<proteinExistence type="inferred from homology"/>
<dbReference type="PROSITE" id="PS51318">
    <property type="entry name" value="TAT"/>
    <property type="match status" value="1"/>
</dbReference>
<gene>
    <name evidence="7" type="ORF">GFB49_20365</name>
</gene>
<evidence type="ECO:0000256" key="5">
    <source>
        <dbReference type="ARBA" id="ARBA00022764"/>
    </source>
</evidence>
<comment type="caution">
    <text evidence="7">The sequence shown here is derived from an EMBL/GenBank/DDBJ whole genome shotgun (WGS) entry which is preliminary data.</text>
</comment>
<dbReference type="CDD" id="cd13603">
    <property type="entry name" value="PBP2_TRAP_Siap_TeaA_like"/>
    <property type="match status" value="1"/>
</dbReference>
<evidence type="ECO:0000256" key="6">
    <source>
        <dbReference type="SAM" id="SignalP"/>
    </source>
</evidence>
<keyword evidence="3" id="KW-0813">Transport</keyword>
<dbReference type="PANTHER" id="PTHR33376:SF7">
    <property type="entry name" value="C4-DICARBOXYLATE-BINDING PROTEIN DCTB"/>
    <property type="match status" value="1"/>
</dbReference>
<protein>
    <submittedName>
        <fullName evidence="7">Twin-arginine translocation signal domain-containing protein</fullName>
    </submittedName>
</protein>
<dbReference type="InterPro" id="IPR038404">
    <property type="entry name" value="TRAP_DctP_sf"/>
</dbReference>
<dbReference type="AlphaFoldDB" id="A0A843YNK6"/>
<keyword evidence="8" id="KW-1185">Reference proteome</keyword>
<keyword evidence="4 6" id="KW-0732">Signal</keyword>
<dbReference type="EMBL" id="WIBF01000026">
    <property type="protein sequence ID" value="MQQ10812.1"/>
    <property type="molecule type" value="Genomic_DNA"/>
</dbReference>
<dbReference type="RefSeq" id="WP_153218067.1">
    <property type="nucleotide sequence ID" value="NZ_WIBF01000026.1"/>
</dbReference>
<evidence type="ECO:0000256" key="3">
    <source>
        <dbReference type="ARBA" id="ARBA00022448"/>
    </source>
</evidence>
<dbReference type="InterPro" id="IPR019546">
    <property type="entry name" value="TAT_signal_bac_arc"/>
</dbReference>
<keyword evidence="5" id="KW-0574">Periplasm</keyword>
<reference evidence="7 8" key="1">
    <citation type="submission" date="2019-10" db="EMBL/GenBank/DDBJ databases">
        <title>Epibacterium sp. nov., isolated from seawater.</title>
        <authorList>
            <person name="Zhang X."/>
            <person name="Li N."/>
        </authorList>
    </citation>
    <scope>NUCLEOTIDE SEQUENCE [LARGE SCALE GENOMIC DNA]</scope>
    <source>
        <strain evidence="7 8">SM1979</strain>
    </source>
</reference>
<dbReference type="Gene3D" id="3.40.190.170">
    <property type="entry name" value="Bacterial extracellular solute-binding protein, family 7"/>
    <property type="match status" value="1"/>
</dbReference>
<evidence type="ECO:0000256" key="1">
    <source>
        <dbReference type="ARBA" id="ARBA00004418"/>
    </source>
</evidence>
<evidence type="ECO:0000256" key="4">
    <source>
        <dbReference type="ARBA" id="ARBA00022729"/>
    </source>
</evidence>
<dbReference type="Pfam" id="PF03480">
    <property type="entry name" value="DctP"/>
    <property type="match status" value="1"/>
</dbReference>
<dbReference type="InterPro" id="IPR006311">
    <property type="entry name" value="TAT_signal"/>
</dbReference>
<accession>A0A843YNK6</accession>
<evidence type="ECO:0000313" key="7">
    <source>
        <dbReference type="EMBL" id="MQQ10812.1"/>
    </source>
</evidence>
<name>A0A843YNK6_9RHOB</name>
<feature type="chain" id="PRO_5032708015" evidence="6">
    <location>
        <begin position="28"/>
        <end position="333"/>
    </location>
</feature>
<dbReference type="GO" id="GO:0042597">
    <property type="term" value="C:periplasmic space"/>
    <property type="evidence" value="ECO:0007669"/>
    <property type="project" value="UniProtKB-SubCell"/>
</dbReference>
<evidence type="ECO:0000313" key="8">
    <source>
        <dbReference type="Proteomes" id="UP000444174"/>
    </source>
</evidence>
<comment type="similarity">
    <text evidence="2">Belongs to the bacterial solute-binding protein 7 family.</text>
</comment>
<dbReference type="InterPro" id="IPR018389">
    <property type="entry name" value="DctP_fam"/>
</dbReference>
<sequence length="333" mass="35723">MNFTRRSALKTLAAATATAALATPALAQNKITIQVNTTMKPGGSEEAGITRFKAALEELAPGRFEVVPFLSGQLGGENAVLELLNIGETQISLTGGNWRAQYAPDYDPISIPFLFPNGAAVEAFMASDSGKALQQRGIDQGGIVEMGAQMRAPRHMTSNKAITTPDDLDGFRLRLPSIPVWVDVWSGLGAQTVVVPATEIYLAMQTGQVDGHENSLVSPFSRKLYEVQSHLIMTGHVHFPWHWVASNSWFSGLSDEDQAVVRAAVEIARTEGTAVEAQKDVFYLDELKKKGMTVVEPDVAAFKAKAQPAIDNAMSSLADGVIEDVQNAIAANS</sequence>
<organism evidence="7 8">
    <name type="scientific">Tritonibacter litoralis</name>
    <dbReference type="NCBI Taxonomy" id="2662264"/>
    <lineage>
        <taxon>Bacteria</taxon>
        <taxon>Pseudomonadati</taxon>
        <taxon>Pseudomonadota</taxon>
        <taxon>Alphaproteobacteria</taxon>
        <taxon>Rhodobacterales</taxon>
        <taxon>Paracoccaceae</taxon>
        <taxon>Tritonibacter</taxon>
    </lineage>
</organism>
<dbReference type="NCBIfam" id="NF037995">
    <property type="entry name" value="TRAP_S1"/>
    <property type="match status" value="1"/>
</dbReference>
<evidence type="ECO:0000256" key="2">
    <source>
        <dbReference type="ARBA" id="ARBA00009023"/>
    </source>
</evidence>
<dbReference type="NCBIfam" id="TIGR01409">
    <property type="entry name" value="TAT_signal_seq"/>
    <property type="match status" value="1"/>
</dbReference>
<feature type="signal peptide" evidence="6">
    <location>
        <begin position="1"/>
        <end position="27"/>
    </location>
</feature>
<dbReference type="GO" id="GO:0055085">
    <property type="term" value="P:transmembrane transport"/>
    <property type="evidence" value="ECO:0007669"/>
    <property type="project" value="InterPro"/>
</dbReference>
<dbReference type="Proteomes" id="UP000444174">
    <property type="component" value="Unassembled WGS sequence"/>
</dbReference>